<evidence type="ECO:0000313" key="3">
    <source>
        <dbReference type="Proteomes" id="UP000467164"/>
    </source>
</evidence>
<reference evidence="2 3" key="1">
    <citation type="journal article" date="2019" name="Emerg. Microbes Infect.">
        <title>Comprehensive subspecies identification of 175 nontuberculous mycobacteria species based on 7547 genomic profiles.</title>
        <authorList>
            <person name="Matsumoto Y."/>
            <person name="Kinjo T."/>
            <person name="Motooka D."/>
            <person name="Nabeya D."/>
            <person name="Jung N."/>
            <person name="Uechi K."/>
            <person name="Horii T."/>
            <person name="Iida T."/>
            <person name="Fujita J."/>
            <person name="Nakamura S."/>
        </authorList>
    </citation>
    <scope>NUCLEOTIDE SEQUENCE [LARGE SCALE GENOMIC DNA]</scope>
    <source>
        <strain evidence="2 3">JCM 12657</strain>
    </source>
</reference>
<proteinExistence type="predicted"/>
<name>A0A7I7LFF0_9MYCO</name>
<accession>A0A7I7LFF0</accession>
<feature type="region of interest" description="Disordered" evidence="1">
    <location>
        <begin position="41"/>
        <end position="64"/>
    </location>
</feature>
<keyword evidence="3" id="KW-1185">Reference proteome</keyword>
<dbReference type="EMBL" id="AP022572">
    <property type="protein sequence ID" value="BBX58555.1"/>
    <property type="molecule type" value="Genomic_DNA"/>
</dbReference>
<protein>
    <submittedName>
        <fullName evidence="2">Uncharacterized protein</fullName>
    </submittedName>
</protein>
<evidence type="ECO:0000256" key="1">
    <source>
        <dbReference type="SAM" id="MobiDB-lite"/>
    </source>
</evidence>
<organism evidence="2 3">
    <name type="scientific">Mycobacterium shottsii</name>
    <dbReference type="NCBI Taxonomy" id="133549"/>
    <lineage>
        <taxon>Bacteria</taxon>
        <taxon>Bacillati</taxon>
        <taxon>Actinomycetota</taxon>
        <taxon>Actinomycetes</taxon>
        <taxon>Mycobacteriales</taxon>
        <taxon>Mycobacteriaceae</taxon>
        <taxon>Mycobacterium</taxon>
        <taxon>Mycobacterium ulcerans group</taxon>
    </lineage>
</organism>
<evidence type="ECO:0000313" key="2">
    <source>
        <dbReference type="EMBL" id="BBX58555.1"/>
    </source>
</evidence>
<gene>
    <name evidence="2" type="ORF">MSHO_39000</name>
</gene>
<dbReference type="Proteomes" id="UP000467164">
    <property type="component" value="Chromosome"/>
</dbReference>
<dbReference type="AlphaFoldDB" id="A0A7I7LFF0"/>
<sequence length="64" mass="6657">MTDTPAPPLFARGPKGNKLKVQPIVPQLSNTAAEGVVSKGLAKGPLAPSRGQSSVSRVWHPATR</sequence>
<dbReference type="KEGG" id="msho:MSHO_39000"/>